<organism evidence="2 3">
    <name type="scientific">Saxophila tyrrhenica</name>
    <dbReference type="NCBI Taxonomy" id="1690608"/>
    <lineage>
        <taxon>Eukaryota</taxon>
        <taxon>Fungi</taxon>
        <taxon>Dikarya</taxon>
        <taxon>Ascomycota</taxon>
        <taxon>Pezizomycotina</taxon>
        <taxon>Dothideomycetes</taxon>
        <taxon>Dothideomycetidae</taxon>
        <taxon>Mycosphaerellales</taxon>
        <taxon>Extremaceae</taxon>
        <taxon>Saxophila</taxon>
    </lineage>
</organism>
<dbReference type="InterPro" id="IPR013088">
    <property type="entry name" value="Znf_NHR/GATA"/>
</dbReference>
<sequence length="775" mass="84905">MAVINTDRINAPQSFVSSYAPRIRNYGNSLLTPVAPALAAQPMRTTKRGTTAINYAEEFEDDSIDDSDGPRRQTGLRTAQQKRDVEADAAKAAQKEIRREAHAPVDVQGIWRDWMGKPKRALTERQMHVQSALPTTLVPIRIDLEVPPFRPEAALPTPNNARDFGIDENLPAYKAPEPTSQYRLKDSFMWNLHEALMTPDQFAKTFVDELDFPALRKQGMVIDISNQIRQQLEEHAATALHPLFQPSPANPAPPATDEPTPSARPPVSREDTGTPLQAGTPARLQPPIINGNHHTSDPSTPMPNGTSTPALAVTAESLLPDASFSSVHNPPDTHRCVLTLSINLQNRLYTDKFEWSLMHPPGFAETFAKQTCADMGLSGEWVPSMTHAIYEASLRLKKEMIDNGGTLAGVVGSGVDGWGSIENEACEFHGTAESAIGVGAGWRFDEVGLGMDWEPKIEVLSKEEIERREGDRERQLRRARRETARFTTTYSLQAQSSGVGDYFSGGLGSSFNANAGGEDERMGRGERSKKKRRFRSLSPVGRDTPDIAGFGGTSGQLSDGERQYWKCSHCQIWGSAVWGVRDGPAGARTLCNNCGLLYERNKRLPPWNFRLFYHERSQASTQPPQPAYQSTAPRQISSLQSDVAAFPGSTPPPRPSYHHSQNSSTSIAPSTSSHMYTGASAASGGQGQISASTMADIVNYAEPGEDLDWTKIVEPRERKRLQNIINGRKYRERRLAAEGHGGSGGNYPGAAGMGSFLSQGYGQRQSMMQGGQPEK</sequence>
<dbReference type="GO" id="GO:0008270">
    <property type="term" value="F:zinc ion binding"/>
    <property type="evidence" value="ECO:0007669"/>
    <property type="project" value="InterPro"/>
</dbReference>
<reference evidence="2 3" key="1">
    <citation type="submission" date="2023-08" db="EMBL/GenBank/DDBJ databases">
        <title>Black Yeasts Isolated from many extreme environments.</title>
        <authorList>
            <person name="Coleine C."/>
            <person name="Stajich J.E."/>
            <person name="Selbmann L."/>
        </authorList>
    </citation>
    <scope>NUCLEOTIDE SEQUENCE [LARGE SCALE GENOMIC DNA]</scope>
    <source>
        <strain evidence="2 3">CCFEE 5935</strain>
    </source>
</reference>
<evidence type="ECO:0000256" key="1">
    <source>
        <dbReference type="SAM" id="MobiDB-lite"/>
    </source>
</evidence>
<dbReference type="GO" id="GO:0006355">
    <property type="term" value="P:regulation of DNA-templated transcription"/>
    <property type="evidence" value="ECO:0007669"/>
    <property type="project" value="InterPro"/>
</dbReference>
<comment type="caution">
    <text evidence="2">The sequence shown here is derived from an EMBL/GenBank/DDBJ whole genome shotgun (WGS) entry which is preliminary data.</text>
</comment>
<evidence type="ECO:0000313" key="2">
    <source>
        <dbReference type="EMBL" id="KAK5168087.1"/>
    </source>
</evidence>
<name>A0AAV9P7F9_9PEZI</name>
<feature type="compositionally biased region" description="Polar residues" evidence="1">
    <location>
        <begin position="756"/>
        <end position="769"/>
    </location>
</feature>
<dbReference type="Pfam" id="PF04855">
    <property type="entry name" value="SNF5"/>
    <property type="match status" value="1"/>
</dbReference>
<dbReference type="InterPro" id="IPR006939">
    <property type="entry name" value="SNF5"/>
</dbReference>
<feature type="region of interest" description="Disordered" evidence="1">
    <location>
        <begin position="739"/>
        <end position="775"/>
    </location>
</feature>
<dbReference type="Gene3D" id="3.30.50.10">
    <property type="entry name" value="Erythroid Transcription Factor GATA-1, subunit A"/>
    <property type="match status" value="1"/>
</dbReference>
<feature type="region of interest" description="Disordered" evidence="1">
    <location>
        <begin position="643"/>
        <end position="687"/>
    </location>
</feature>
<gene>
    <name evidence="2" type="primary">SFH1</name>
    <name evidence="2" type="ORF">LTR77_006655</name>
</gene>
<accession>A0AAV9P7F9</accession>
<keyword evidence="3" id="KW-1185">Reference proteome</keyword>
<evidence type="ECO:0000313" key="3">
    <source>
        <dbReference type="Proteomes" id="UP001337655"/>
    </source>
</evidence>
<feature type="region of interest" description="Disordered" evidence="1">
    <location>
        <begin position="60"/>
        <end position="84"/>
    </location>
</feature>
<dbReference type="RefSeq" id="XP_064657697.1">
    <property type="nucleotide sequence ID" value="XM_064803896.1"/>
</dbReference>
<proteinExistence type="predicted"/>
<dbReference type="SUPFAM" id="SSF57716">
    <property type="entry name" value="Glucocorticoid receptor-like (DNA-binding domain)"/>
    <property type="match status" value="1"/>
</dbReference>
<feature type="region of interest" description="Disordered" evidence="1">
    <location>
        <begin position="513"/>
        <end position="557"/>
    </location>
</feature>
<dbReference type="AlphaFoldDB" id="A0AAV9P7F9"/>
<dbReference type="Proteomes" id="UP001337655">
    <property type="component" value="Unassembled WGS sequence"/>
</dbReference>
<dbReference type="GeneID" id="89927995"/>
<protein>
    <submittedName>
        <fullName evidence="2">Chromatin structure remodeling complex protein sfh1</fullName>
    </submittedName>
</protein>
<feature type="compositionally biased region" description="Low complexity" evidence="1">
    <location>
        <begin position="660"/>
        <end position="687"/>
    </location>
</feature>
<feature type="region of interest" description="Disordered" evidence="1">
    <location>
        <begin position="243"/>
        <end position="309"/>
    </location>
</feature>
<feature type="compositionally biased region" description="Polar residues" evidence="1">
    <location>
        <begin position="297"/>
        <end position="309"/>
    </location>
</feature>
<dbReference type="GO" id="GO:0006338">
    <property type="term" value="P:chromatin remodeling"/>
    <property type="evidence" value="ECO:0007669"/>
    <property type="project" value="InterPro"/>
</dbReference>
<dbReference type="EMBL" id="JAVRRT010000010">
    <property type="protein sequence ID" value="KAK5168087.1"/>
    <property type="molecule type" value="Genomic_DNA"/>
</dbReference>
<dbReference type="GO" id="GO:0000228">
    <property type="term" value="C:nuclear chromosome"/>
    <property type="evidence" value="ECO:0007669"/>
    <property type="project" value="InterPro"/>
</dbReference>